<dbReference type="STRING" id="1364.LP2241_30549"/>
<evidence type="ECO:0000313" key="10">
    <source>
        <dbReference type="Proteomes" id="UP000033166"/>
    </source>
</evidence>
<comment type="subcellular location">
    <subcellularLocation>
        <location evidence="1">Cell membrane</location>
        <topology evidence="1">Multi-pass membrane protein</topology>
    </subcellularLocation>
</comment>
<feature type="domain" description="EamA" evidence="8">
    <location>
        <begin position="10"/>
        <end position="140"/>
    </location>
</feature>
<dbReference type="InterPro" id="IPR051258">
    <property type="entry name" value="Diverse_Substrate_Transporter"/>
</dbReference>
<dbReference type="KEGG" id="lpk:LACPI_1542"/>
<dbReference type="InterPro" id="IPR000620">
    <property type="entry name" value="EamA_dom"/>
</dbReference>
<dbReference type="EMBL" id="LN774769">
    <property type="protein sequence ID" value="CEN28742.1"/>
    <property type="molecule type" value="Genomic_DNA"/>
</dbReference>
<feature type="transmembrane region" description="Helical" evidence="7">
    <location>
        <begin position="40"/>
        <end position="57"/>
    </location>
</feature>
<feature type="transmembrane region" description="Helical" evidence="7">
    <location>
        <begin position="154"/>
        <end position="174"/>
    </location>
</feature>
<dbReference type="HOGENOM" id="CLU_033863_21_2_9"/>
<feature type="transmembrane region" description="Helical" evidence="7">
    <location>
        <begin position="181"/>
        <end position="201"/>
    </location>
</feature>
<dbReference type="Proteomes" id="UP000033166">
    <property type="component" value="Chromosome I"/>
</dbReference>
<dbReference type="AlphaFoldDB" id="A0A0D6DY94"/>
<feature type="transmembrane region" description="Helical" evidence="7">
    <location>
        <begin position="100"/>
        <end position="118"/>
    </location>
</feature>
<organism evidence="9 10">
    <name type="scientific">Pseudolactococcus piscium MKFS47</name>
    <dbReference type="NCBI Taxonomy" id="297352"/>
    <lineage>
        <taxon>Bacteria</taxon>
        <taxon>Bacillati</taxon>
        <taxon>Bacillota</taxon>
        <taxon>Bacilli</taxon>
        <taxon>Lactobacillales</taxon>
        <taxon>Streptococcaceae</taxon>
        <taxon>Pseudolactococcus</taxon>
    </lineage>
</organism>
<feature type="domain" description="EamA" evidence="8">
    <location>
        <begin position="151"/>
        <end position="283"/>
    </location>
</feature>
<dbReference type="RefSeq" id="WP_047915814.1">
    <property type="nucleotide sequence ID" value="NZ_LN774769.1"/>
</dbReference>
<evidence type="ECO:0000259" key="8">
    <source>
        <dbReference type="Pfam" id="PF00892"/>
    </source>
</evidence>
<feature type="transmembrane region" description="Helical" evidence="7">
    <location>
        <begin position="69"/>
        <end position="88"/>
    </location>
</feature>
<evidence type="ECO:0000256" key="2">
    <source>
        <dbReference type="ARBA" id="ARBA00007362"/>
    </source>
</evidence>
<dbReference type="InterPro" id="IPR037185">
    <property type="entry name" value="EmrE-like"/>
</dbReference>
<dbReference type="PANTHER" id="PTHR42920:SF5">
    <property type="entry name" value="EAMA DOMAIN-CONTAINING PROTEIN"/>
    <property type="match status" value="1"/>
</dbReference>
<evidence type="ECO:0000256" key="1">
    <source>
        <dbReference type="ARBA" id="ARBA00004651"/>
    </source>
</evidence>
<name>A0A0D6DY94_9LACT</name>
<comment type="similarity">
    <text evidence="2">Belongs to the EamA transporter family.</text>
</comment>
<sequence>MTKKQLESSLLLGLTAFIWGIAFVAQKSGARDVGPLTFSASRYFLGAIAILPCAYFFSEKKMPTAKRRLSLLAGSLCGALLFVASFLQQIGIQQTTVGKAGFITTLYIIIIPLIGLLFKQQVANHVWFSVLLALVGMYLLCLTDGRFSIQSGDVYVFFCAIGFACQILIIDYFLPKVDPIYFAITQFFVAGLIALIFLPFFEPLDFSGIMSAKVSILYAGVISAGIGYTMQIIAQKHVQPILASMIMSLEAVFSLLAGFLILGDRLSSRELIGCLLVFVAIICAQLPIDKIKQKIGKRNLAGRFD</sequence>
<feature type="transmembrane region" description="Helical" evidence="7">
    <location>
        <begin position="207"/>
        <end position="229"/>
    </location>
</feature>
<evidence type="ECO:0000256" key="6">
    <source>
        <dbReference type="ARBA" id="ARBA00023136"/>
    </source>
</evidence>
<evidence type="ECO:0000256" key="5">
    <source>
        <dbReference type="ARBA" id="ARBA00022989"/>
    </source>
</evidence>
<dbReference type="PANTHER" id="PTHR42920">
    <property type="entry name" value="OS03G0707200 PROTEIN-RELATED"/>
    <property type="match status" value="1"/>
</dbReference>
<dbReference type="GO" id="GO:0005886">
    <property type="term" value="C:plasma membrane"/>
    <property type="evidence" value="ECO:0007669"/>
    <property type="project" value="UniProtKB-SubCell"/>
</dbReference>
<dbReference type="Pfam" id="PF00892">
    <property type="entry name" value="EamA"/>
    <property type="match status" value="2"/>
</dbReference>
<feature type="transmembrane region" description="Helical" evidence="7">
    <location>
        <begin position="241"/>
        <end position="262"/>
    </location>
</feature>
<dbReference type="SUPFAM" id="SSF103481">
    <property type="entry name" value="Multidrug resistance efflux transporter EmrE"/>
    <property type="match status" value="2"/>
</dbReference>
<keyword evidence="6 7" id="KW-0472">Membrane</keyword>
<reference evidence="10" key="1">
    <citation type="submission" date="2015-01" db="EMBL/GenBank/DDBJ databases">
        <authorList>
            <person name="Andreevskaya M."/>
        </authorList>
    </citation>
    <scope>NUCLEOTIDE SEQUENCE [LARGE SCALE GENOMIC DNA]</scope>
    <source>
        <strain evidence="10">MKFS47</strain>
    </source>
</reference>
<feature type="transmembrane region" description="Helical" evidence="7">
    <location>
        <begin position="125"/>
        <end position="142"/>
    </location>
</feature>
<evidence type="ECO:0000256" key="7">
    <source>
        <dbReference type="SAM" id="Phobius"/>
    </source>
</evidence>
<keyword evidence="3" id="KW-1003">Cell membrane</keyword>
<keyword evidence="4 7" id="KW-0812">Transmembrane</keyword>
<feature type="transmembrane region" description="Helical" evidence="7">
    <location>
        <begin position="268"/>
        <end position="288"/>
    </location>
</feature>
<protein>
    <submittedName>
        <fullName evidence="9">Drug/metabolite transporter</fullName>
    </submittedName>
</protein>
<accession>A0A0D6DY94</accession>
<evidence type="ECO:0000256" key="4">
    <source>
        <dbReference type="ARBA" id="ARBA00022692"/>
    </source>
</evidence>
<proteinExistence type="inferred from homology"/>
<keyword evidence="5 7" id="KW-1133">Transmembrane helix</keyword>
<gene>
    <name evidence="9" type="ORF">LACPI_1542</name>
</gene>
<evidence type="ECO:0000256" key="3">
    <source>
        <dbReference type="ARBA" id="ARBA00022475"/>
    </source>
</evidence>
<evidence type="ECO:0000313" key="9">
    <source>
        <dbReference type="EMBL" id="CEN28742.1"/>
    </source>
</evidence>